<evidence type="ECO:0000259" key="8">
    <source>
        <dbReference type="PROSITE" id="PS50102"/>
    </source>
</evidence>
<dbReference type="Proteomes" id="UP000729913">
    <property type="component" value="Unassembled WGS sequence"/>
</dbReference>
<reference evidence="9" key="1">
    <citation type="submission" date="2020-03" db="EMBL/GenBank/DDBJ databases">
        <authorList>
            <person name="Chebbi M.A."/>
            <person name="Drezen J.M."/>
        </authorList>
    </citation>
    <scope>NUCLEOTIDE SEQUENCE</scope>
    <source>
        <tissue evidence="9">Whole body</tissue>
    </source>
</reference>
<evidence type="ECO:0000256" key="5">
    <source>
        <dbReference type="ARBA" id="ARBA00023242"/>
    </source>
</evidence>
<dbReference type="PROSITE" id="PS50102">
    <property type="entry name" value="RRM"/>
    <property type="match status" value="2"/>
</dbReference>
<dbReference type="GO" id="GO:0005689">
    <property type="term" value="C:U12-type spliceosomal complex"/>
    <property type="evidence" value="ECO:0007669"/>
    <property type="project" value="TreeGrafter"/>
</dbReference>
<dbReference type="SMART" id="SM00360">
    <property type="entry name" value="RRM"/>
    <property type="match status" value="2"/>
</dbReference>
<evidence type="ECO:0000256" key="4">
    <source>
        <dbReference type="ARBA" id="ARBA00022884"/>
    </source>
</evidence>
<comment type="caution">
    <text evidence="9">The sequence shown here is derived from an EMBL/GenBank/DDBJ whole genome shotgun (WGS) entry which is preliminary data.</text>
</comment>
<dbReference type="GO" id="GO:0030626">
    <property type="term" value="F:U12 snRNA binding"/>
    <property type="evidence" value="ECO:0007669"/>
    <property type="project" value="TreeGrafter"/>
</dbReference>
<dbReference type="EMBL" id="JAAOIC020000039">
    <property type="protein sequence ID" value="KAG8038885.1"/>
    <property type="molecule type" value="Genomic_DNA"/>
</dbReference>
<keyword evidence="5" id="KW-0539">Nucleus</keyword>
<accession>A0A8J5QQ17</accession>
<dbReference type="OrthoDB" id="448399at2759"/>
<dbReference type="PANTHER" id="PTHR16105">
    <property type="entry name" value="RNA-BINDING REGION-CONTAINING PROTEIN 3"/>
    <property type="match status" value="1"/>
</dbReference>
<dbReference type="InterPro" id="IPR045164">
    <property type="entry name" value="RBM41/RNPC3"/>
</dbReference>
<feature type="compositionally biased region" description="Basic and acidic residues" evidence="7">
    <location>
        <begin position="352"/>
        <end position="366"/>
    </location>
</feature>
<dbReference type="GO" id="GO:0000398">
    <property type="term" value="P:mRNA splicing, via spliceosome"/>
    <property type="evidence" value="ECO:0007669"/>
    <property type="project" value="TreeGrafter"/>
</dbReference>
<dbReference type="FunFam" id="3.30.70.330:FF:000207">
    <property type="entry name" value="RNA-binding region (RNP1, RRM)-containing 3"/>
    <property type="match status" value="1"/>
</dbReference>
<sequence length="489" mass="56719">MSLQKPCDTLRVLHLPPYLSDEKRNELFKKFGAECTKTIRKSDTYTTTFVKFPSKELATKAFLQLHQLEIKGQFLSVEFAKKSFISNTDDDVLFKSEPLNVSEKDDNANTKNFQAFIDKLNTWTSNYNFSQPPPPNISYKYPLPTRNILLRISIQLLREPAFYTQVLHLMNKMNLPPPFKELEAEFPSLKEVYNMEKYKDIFGNINVENDDSLSTDNYFIMENNDDEDDKMEVMGDGNIDEDEEESEMESDNEGTNKLQEFIPVKRKLPERKRKIKIPKFVNPTVHPKLISTKQKVIRPEDVFERIPIEEIKKKTVIKTDSLVIDKIVNTDTNDQSHEPPESGFGIINPVIKTDDGNDEKTKEGEKSKEFITSEELASNRISANDQRLFSEFKNYHPGKPSCRLYIKNLAKEVNEDDLHYIYRKYIIPSLENSESEYNVNLMRGGRMKGQAFVTFQNIEQAQLALNETNGYKLKSKYMVVQFSNATNKK</sequence>
<dbReference type="InterPro" id="IPR000504">
    <property type="entry name" value="RRM_dom"/>
</dbReference>
<evidence type="ECO:0000313" key="9">
    <source>
        <dbReference type="EMBL" id="KAG8038885.1"/>
    </source>
</evidence>
<feature type="domain" description="RRM" evidence="8">
    <location>
        <begin position="8"/>
        <end position="82"/>
    </location>
</feature>
<evidence type="ECO:0000256" key="1">
    <source>
        <dbReference type="ARBA" id="ARBA00004123"/>
    </source>
</evidence>
<evidence type="ECO:0000256" key="2">
    <source>
        <dbReference type="ARBA" id="ARBA00020364"/>
    </source>
</evidence>
<gene>
    <name evidence="9" type="ORF">G9C98_003192</name>
</gene>
<dbReference type="AlphaFoldDB" id="A0A8J5QQ17"/>
<dbReference type="GO" id="GO:0097157">
    <property type="term" value="F:pre-mRNA intronic binding"/>
    <property type="evidence" value="ECO:0007669"/>
    <property type="project" value="TreeGrafter"/>
</dbReference>
<evidence type="ECO:0000256" key="7">
    <source>
        <dbReference type="SAM" id="MobiDB-lite"/>
    </source>
</evidence>
<reference evidence="9" key="2">
    <citation type="submission" date="2021-04" db="EMBL/GenBank/DDBJ databases">
        <title>Genome-wide patterns of bracovirus chromosomal integration into multiple host tissues during parasitism.</title>
        <authorList>
            <person name="Chebbi M.A.C."/>
        </authorList>
    </citation>
    <scope>NUCLEOTIDE SEQUENCE</scope>
    <source>
        <tissue evidence="9">Whole body</tissue>
    </source>
</reference>
<comment type="subcellular location">
    <subcellularLocation>
        <location evidence="1">Nucleus</location>
    </subcellularLocation>
</comment>
<protein>
    <recommendedName>
        <fullName evidence="2">RNA-binding region-containing protein 3</fullName>
    </recommendedName>
</protein>
<keyword evidence="4 6" id="KW-0694">RNA-binding</keyword>
<keyword evidence="3" id="KW-0677">Repeat</keyword>
<feature type="region of interest" description="Disordered" evidence="7">
    <location>
        <begin position="331"/>
        <end position="366"/>
    </location>
</feature>
<dbReference type="Pfam" id="PF00076">
    <property type="entry name" value="RRM_1"/>
    <property type="match status" value="2"/>
</dbReference>
<evidence type="ECO:0000256" key="3">
    <source>
        <dbReference type="ARBA" id="ARBA00022737"/>
    </source>
</evidence>
<dbReference type="PANTHER" id="PTHR16105:SF0">
    <property type="entry name" value="RNA-BINDING REGION-CONTAINING PROTEIN 3"/>
    <property type="match status" value="1"/>
</dbReference>
<evidence type="ECO:0000256" key="6">
    <source>
        <dbReference type="PROSITE-ProRule" id="PRU00176"/>
    </source>
</evidence>
<keyword evidence="10" id="KW-1185">Reference proteome</keyword>
<evidence type="ECO:0000313" key="10">
    <source>
        <dbReference type="Proteomes" id="UP000729913"/>
    </source>
</evidence>
<proteinExistence type="predicted"/>
<organism evidence="9 10">
    <name type="scientific">Cotesia typhae</name>
    <dbReference type="NCBI Taxonomy" id="2053667"/>
    <lineage>
        <taxon>Eukaryota</taxon>
        <taxon>Metazoa</taxon>
        <taxon>Ecdysozoa</taxon>
        <taxon>Arthropoda</taxon>
        <taxon>Hexapoda</taxon>
        <taxon>Insecta</taxon>
        <taxon>Pterygota</taxon>
        <taxon>Neoptera</taxon>
        <taxon>Endopterygota</taxon>
        <taxon>Hymenoptera</taxon>
        <taxon>Apocrita</taxon>
        <taxon>Ichneumonoidea</taxon>
        <taxon>Braconidae</taxon>
        <taxon>Microgastrinae</taxon>
        <taxon>Cotesia</taxon>
    </lineage>
</organism>
<dbReference type="CDD" id="cd12239">
    <property type="entry name" value="RRM2_RBM40_like"/>
    <property type="match status" value="1"/>
</dbReference>
<feature type="domain" description="RRM" evidence="8">
    <location>
        <begin position="402"/>
        <end position="485"/>
    </location>
</feature>
<name>A0A8J5QQ17_9HYME</name>